<dbReference type="Proteomes" id="UP000001887">
    <property type="component" value="Chromosome"/>
</dbReference>
<dbReference type="Gene3D" id="6.10.140.1340">
    <property type="match status" value="1"/>
</dbReference>
<dbReference type="PANTHER" id="PTHR43031:SF1">
    <property type="entry name" value="PYRIDINE NUCLEOTIDE-DISULPHIDE OXIDOREDUCTASE"/>
    <property type="match status" value="1"/>
</dbReference>
<keyword evidence="1" id="KW-1133">Transmembrane helix</keyword>
<keyword evidence="4" id="KW-1185">Reference proteome</keyword>
<dbReference type="InterPro" id="IPR050229">
    <property type="entry name" value="GlpE_sulfurtransferase"/>
</dbReference>
<dbReference type="OrthoDB" id="9800872at2"/>
<evidence type="ECO:0000313" key="3">
    <source>
        <dbReference type="EMBL" id="ADB15149.1"/>
    </source>
</evidence>
<dbReference type="Pfam" id="PF11127">
    <property type="entry name" value="YgaP-like_TM"/>
    <property type="match status" value="1"/>
</dbReference>
<accession>D2R3B8</accession>
<evidence type="ECO:0000313" key="4">
    <source>
        <dbReference type="Proteomes" id="UP000001887"/>
    </source>
</evidence>
<gene>
    <name evidence="3" type="ordered locus">Psta_0461</name>
</gene>
<name>D2R3B8_PIRSD</name>
<feature type="transmembrane region" description="Helical" evidence="1">
    <location>
        <begin position="145"/>
        <end position="166"/>
    </location>
</feature>
<dbReference type="Gene3D" id="3.40.250.10">
    <property type="entry name" value="Rhodanese-like domain"/>
    <property type="match status" value="2"/>
</dbReference>
<dbReference type="AlphaFoldDB" id="D2R3B8"/>
<dbReference type="InterPro" id="IPR036873">
    <property type="entry name" value="Rhodanese-like_dom_sf"/>
</dbReference>
<dbReference type="InterPro" id="IPR001763">
    <property type="entry name" value="Rhodanese-like_dom"/>
</dbReference>
<dbReference type="PROSITE" id="PS50206">
    <property type="entry name" value="RHODANESE_3"/>
    <property type="match status" value="2"/>
</dbReference>
<feature type="domain" description="Rhodanese" evidence="2">
    <location>
        <begin position="211"/>
        <end position="306"/>
    </location>
</feature>
<keyword evidence="1" id="KW-0472">Membrane</keyword>
<proteinExistence type="predicted"/>
<sequence length="306" mass="32559">MTATISAEELKRQLTSGKSLTLVDVRTPVEFREIHVQGAKNFPLDRLDTAAIAAERKVESEPLYVICRSGSRGRQACEKLTAAGVANVVNVEGGTVACDAAGVAVVKGKKAISLERQVRIVAGSLVVVGAALTLVHPYFAALPAFIGAGLVFAGITDTCGMAMMLARMPWNQVAGGACKVALLLSLITLASTAQAVDHTKDSLDTVKQNLAQKKAVIIDVRELREWKSGHLAEASLLPLSELEDRLAREPEKVLAQLPQDKVIYLHCLMGGRCLQAAELLQGKGLDIRPLKPGINDLLRAGFPAAK</sequence>
<dbReference type="STRING" id="530564.Psta_0461"/>
<evidence type="ECO:0000256" key="1">
    <source>
        <dbReference type="SAM" id="Phobius"/>
    </source>
</evidence>
<dbReference type="Pfam" id="PF00581">
    <property type="entry name" value="Rhodanese"/>
    <property type="match status" value="2"/>
</dbReference>
<feature type="transmembrane region" description="Helical" evidence="1">
    <location>
        <begin position="173"/>
        <end position="193"/>
    </location>
</feature>
<feature type="domain" description="Rhodanese" evidence="2">
    <location>
        <begin position="16"/>
        <end position="107"/>
    </location>
</feature>
<dbReference type="SUPFAM" id="SSF52821">
    <property type="entry name" value="Rhodanese/Cell cycle control phosphatase"/>
    <property type="match status" value="2"/>
</dbReference>
<dbReference type="InterPro" id="IPR021309">
    <property type="entry name" value="YgaP-like_TM"/>
</dbReference>
<evidence type="ECO:0000259" key="2">
    <source>
        <dbReference type="PROSITE" id="PS50206"/>
    </source>
</evidence>
<keyword evidence="1" id="KW-0812">Transmembrane</keyword>
<dbReference type="EMBL" id="CP001848">
    <property type="protein sequence ID" value="ADB15149.1"/>
    <property type="molecule type" value="Genomic_DNA"/>
</dbReference>
<organism evidence="3 4">
    <name type="scientific">Pirellula staleyi (strain ATCC 27377 / DSM 6068 / ICPB 4128)</name>
    <name type="common">Pirella staleyi</name>
    <dbReference type="NCBI Taxonomy" id="530564"/>
    <lineage>
        <taxon>Bacteria</taxon>
        <taxon>Pseudomonadati</taxon>
        <taxon>Planctomycetota</taxon>
        <taxon>Planctomycetia</taxon>
        <taxon>Pirellulales</taxon>
        <taxon>Pirellulaceae</taxon>
        <taxon>Pirellula</taxon>
    </lineage>
</organism>
<dbReference type="SMART" id="SM00450">
    <property type="entry name" value="RHOD"/>
    <property type="match status" value="2"/>
</dbReference>
<feature type="transmembrane region" description="Helical" evidence="1">
    <location>
        <begin position="118"/>
        <end position="139"/>
    </location>
</feature>
<dbReference type="eggNOG" id="COG0607">
    <property type="taxonomic scope" value="Bacteria"/>
</dbReference>
<dbReference type="HOGENOM" id="CLU_908685_0_0_0"/>
<protein>
    <submittedName>
        <fullName evidence="3">Rhodanese domain protein</fullName>
    </submittedName>
</protein>
<dbReference type="PANTHER" id="PTHR43031">
    <property type="entry name" value="FAD-DEPENDENT OXIDOREDUCTASE"/>
    <property type="match status" value="1"/>
</dbReference>
<reference evidence="3 4" key="1">
    <citation type="journal article" date="2009" name="Stand. Genomic Sci.">
        <title>Complete genome sequence of Pirellula staleyi type strain (ATCC 27377).</title>
        <authorList>
            <person name="Clum A."/>
            <person name="Tindall B.J."/>
            <person name="Sikorski J."/>
            <person name="Ivanova N."/>
            <person name="Mavrommatis K."/>
            <person name="Lucas S."/>
            <person name="Glavina del Rio T."/>
            <person name="Nolan M."/>
            <person name="Chen F."/>
            <person name="Tice H."/>
            <person name="Pitluck S."/>
            <person name="Cheng J.F."/>
            <person name="Chertkov O."/>
            <person name="Brettin T."/>
            <person name="Han C."/>
            <person name="Detter J.C."/>
            <person name="Kuske C."/>
            <person name="Bruce D."/>
            <person name="Goodwin L."/>
            <person name="Ovchinikova G."/>
            <person name="Pati A."/>
            <person name="Mikhailova N."/>
            <person name="Chen A."/>
            <person name="Palaniappan K."/>
            <person name="Land M."/>
            <person name="Hauser L."/>
            <person name="Chang Y.J."/>
            <person name="Jeffries C.D."/>
            <person name="Chain P."/>
            <person name="Rohde M."/>
            <person name="Goker M."/>
            <person name="Bristow J."/>
            <person name="Eisen J.A."/>
            <person name="Markowitz V."/>
            <person name="Hugenholtz P."/>
            <person name="Kyrpides N.C."/>
            <person name="Klenk H.P."/>
            <person name="Lapidus A."/>
        </authorList>
    </citation>
    <scope>NUCLEOTIDE SEQUENCE [LARGE SCALE GENOMIC DNA]</scope>
    <source>
        <strain evidence="4">ATCC 27377 / DSM 6068 / ICPB 4128</strain>
    </source>
</reference>
<dbReference type="CDD" id="cd00158">
    <property type="entry name" value="RHOD"/>
    <property type="match status" value="2"/>
</dbReference>
<dbReference type="KEGG" id="psl:Psta_0461"/>